<keyword evidence="6" id="KW-0805">Transcription regulation</keyword>
<evidence type="ECO:0000256" key="6">
    <source>
        <dbReference type="ARBA" id="ARBA00023015"/>
    </source>
</evidence>
<evidence type="ECO:0000256" key="1">
    <source>
        <dbReference type="ARBA" id="ARBA00004604"/>
    </source>
</evidence>
<dbReference type="InterPro" id="IPR048540">
    <property type="entry name" value="Rrn7_cyclin_N"/>
</dbReference>
<dbReference type="GO" id="GO:0008270">
    <property type="term" value="F:zinc ion binding"/>
    <property type="evidence" value="ECO:0007669"/>
    <property type="project" value="UniProtKB-KW"/>
</dbReference>
<evidence type="ECO:0000259" key="12">
    <source>
        <dbReference type="Pfam" id="PF20644"/>
    </source>
</evidence>
<dbReference type="AlphaFoldDB" id="A0A6A5R9K7"/>
<keyword evidence="8" id="KW-0804">Transcription</keyword>
<keyword evidence="7" id="KW-0238">DNA-binding</keyword>
<comment type="subcellular location">
    <subcellularLocation>
        <location evidence="1">Nucleus</location>
        <location evidence="1">Nucleolus</location>
    </subcellularLocation>
</comment>
<dbReference type="InterPro" id="IPR048538">
    <property type="entry name" value="Rrn7_cyclin_C"/>
</dbReference>
<dbReference type="OrthoDB" id="428577at2759"/>
<dbReference type="Pfam" id="PF11781">
    <property type="entry name" value="Zn_ribbon_RRN7"/>
    <property type="match status" value="1"/>
</dbReference>
<comment type="similarity">
    <text evidence="2">Belongs to the RRN7/TAF1B family.</text>
</comment>
<dbReference type="GeneID" id="54351384"/>
<keyword evidence="4" id="KW-0863">Zinc-finger</keyword>
<evidence type="ECO:0000256" key="7">
    <source>
        <dbReference type="ARBA" id="ARBA00023125"/>
    </source>
</evidence>
<evidence type="ECO:0000313" key="14">
    <source>
        <dbReference type="EMBL" id="KAF1924905.1"/>
    </source>
</evidence>
<dbReference type="Pfam" id="PF20645">
    <property type="entry name" value="Rrn7_cyclin_C"/>
    <property type="match status" value="1"/>
</dbReference>
<keyword evidence="15" id="KW-1185">Reference proteome</keyword>
<protein>
    <submittedName>
        <fullName evidence="14">Uncharacterized protein</fullName>
    </submittedName>
</protein>
<name>A0A6A5R9K7_9PLEO</name>
<accession>A0A6A5R9K7</accession>
<dbReference type="EMBL" id="ML978989">
    <property type="protein sequence ID" value="KAF1924905.1"/>
    <property type="molecule type" value="Genomic_DNA"/>
</dbReference>
<feature type="region of interest" description="Disordered" evidence="10">
    <location>
        <begin position="143"/>
        <end position="165"/>
    </location>
</feature>
<keyword evidence="3" id="KW-0479">Metal-binding</keyword>
<evidence type="ECO:0000259" key="13">
    <source>
        <dbReference type="Pfam" id="PF20645"/>
    </source>
</evidence>
<evidence type="ECO:0000256" key="10">
    <source>
        <dbReference type="SAM" id="MobiDB-lite"/>
    </source>
</evidence>
<keyword evidence="5" id="KW-0862">Zinc</keyword>
<dbReference type="Proteomes" id="UP000800082">
    <property type="component" value="Unassembled WGS sequence"/>
</dbReference>
<dbReference type="Pfam" id="PF20644">
    <property type="entry name" value="Rrn7_cyclin_N"/>
    <property type="match status" value="1"/>
</dbReference>
<evidence type="ECO:0000313" key="15">
    <source>
        <dbReference type="Proteomes" id="UP000800082"/>
    </source>
</evidence>
<gene>
    <name evidence="14" type="ORF">M421DRAFT_424322</name>
</gene>
<reference evidence="14" key="1">
    <citation type="journal article" date="2020" name="Stud. Mycol.">
        <title>101 Dothideomycetes genomes: a test case for predicting lifestyles and emergence of pathogens.</title>
        <authorList>
            <person name="Haridas S."/>
            <person name="Albert R."/>
            <person name="Binder M."/>
            <person name="Bloem J."/>
            <person name="Labutti K."/>
            <person name="Salamov A."/>
            <person name="Andreopoulos B."/>
            <person name="Baker S."/>
            <person name="Barry K."/>
            <person name="Bills G."/>
            <person name="Bluhm B."/>
            <person name="Cannon C."/>
            <person name="Castanera R."/>
            <person name="Culley D."/>
            <person name="Daum C."/>
            <person name="Ezra D."/>
            <person name="Gonzalez J."/>
            <person name="Henrissat B."/>
            <person name="Kuo A."/>
            <person name="Liang C."/>
            <person name="Lipzen A."/>
            <person name="Lutzoni F."/>
            <person name="Magnuson J."/>
            <person name="Mondo S."/>
            <person name="Nolan M."/>
            <person name="Ohm R."/>
            <person name="Pangilinan J."/>
            <person name="Park H.-J."/>
            <person name="Ramirez L."/>
            <person name="Alfaro M."/>
            <person name="Sun H."/>
            <person name="Tritt A."/>
            <person name="Yoshinaga Y."/>
            <person name="Zwiers L.-H."/>
            <person name="Turgeon B."/>
            <person name="Goodwin S."/>
            <person name="Spatafora J."/>
            <person name="Crous P."/>
            <person name="Grigoriev I."/>
        </authorList>
    </citation>
    <scope>NUCLEOTIDE SEQUENCE</scope>
    <source>
        <strain evidence="14">CBS 183.55</strain>
    </source>
</reference>
<evidence type="ECO:0000256" key="5">
    <source>
        <dbReference type="ARBA" id="ARBA00022833"/>
    </source>
</evidence>
<evidence type="ECO:0000256" key="3">
    <source>
        <dbReference type="ARBA" id="ARBA00022723"/>
    </source>
</evidence>
<sequence length="540" mass="61997">MDSRLEKGPVCGVENCRSRWYEEGEDGYRYCQNGHQQFGLVRAADDDDDFTLATTTRTRKKKDTDDQIKVAKHFSGRQGLDLYLKSLQLILRHQLWYLIKEKGLPAELELITLDLWALRIAQFGDRITSDIRADSQTQSQVFSTLEADDEETDDARGAFRKPSGREKKLSGVPNLLDALAICYLGMLTLRLPITPGDIYHWVTEGKLPYRGAIKLLPLTMRDRLPPSYHATLNPNALLRYKRFYAVVADLQVSFTNDHKIVWPPLNHRLLLFRYLKELALPLEVYDITLRLSKLLEYDFVAHQVGNKRLSIRPLPEAQLAGCLIVCVRLLYPFDGERRYPRLASEPAASVMNWKRWLEQMQGAKAESEDSHEYFTVEKLTKLEEKEAFEMTPDQLDQYLDFYADTFLDDAEVQRMKDTDDFRNAIYNMFPVKGAPKETAYTGVSGISSKDDLATVRAVHSSMQARSAIPDNEVGDGVLRPGQSYQIYKKEEDLPESAKAVYDRVAKLAGLSMDMLLLAIFSTEARIEKWRRKQRETEKQS</sequence>
<dbReference type="PANTHER" id="PTHR31576">
    <property type="entry name" value="TATA BOX-BINDING PROTEIN-ASSOCIATED FACTOR RNA POLYMERASE I SUBUNIT B"/>
    <property type="match status" value="1"/>
</dbReference>
<dbReference type="RefSeq" id="XP_033445157.1">
    <property type="nucleotide sequence ID" value="XM_033593716.1"/>
</dbReference>
<feature type="domain" description="RRN7-type" evidence="11">
    <location>
        <begin position="6"/>
        <end position="39"/>
    </location>
</feature>
<feature type="domain" description="Rrn7/TAF1B C-terminal cyclin" evidence="13">
    <location>
        <begin position="237"/>
        <end position="405"/>
    </location>
</feature>
<evidence type="ECO:0000256" key="2">
    <source>
        <dbReference type="ARBA" id="ARBA00006899"/>
    </source>
</evidence>
<evidence type="ECO:0000256" key="4">
    <source>
        <dbReference type="ARBA" id="ARBA00022771"/>
    </source>
</evidence>
<dbReference type="InterPro" id="IPR033599">
    <property type="entry name" value="TAF1B/Rrn7"/>
</dbReference>
<dbReference type="GO" id="GO:0042790">
    <property type="term" value="P:nucleolar large rRNA transcription by RNA polymerase I"/>
    <property type="evidence" value="ECO:0007669"/>
    <property type="project" value="TreeGrafter"/>
</dbReference>
<evidence type="ECO:0000256" key="9">
    <source>
        <dbReference type="ARBA" id="ARBA00023242"/>
    </source>
</evidence>
<proteinExistence type="inferred from homology"/>
<keyword evidence="9" id="KW-0539">Nucleus</keyword>
<evidence type="ECO:0000259" key="11">
    <source>
        <dbReference type="Pfam" id="PF11781"/>
    </source>
</evidence>
<dbReference type="GO" id="GO:0070860">
    <property type="term" value="C:RNA polymerase I core factor complex"/>
    <property type="evidence" value="ECO:0007669"/>
    <property type="project" value="InterPro"/>
</dbReference>
<dbReference type="InterPro" id="IPR021752">
    <property type="entry name" value="TF_Rrn7_Zf"/>
</dbReference>
<organism evidence="14 15">
    <name type="scientific">Didymella exigua CBS 183.55</name>
    <dbReference type="NCBI Taxonomy" id="1150837"/>
    <lineage>
        <taxon>Eukaryota</taxon>
        <taxon>Fungi</taxon>
        <taxon>Dikarya</taxon>
        <taxon>Ascomycota</taxon>
        <taxon>Pezizomycotina</taxon>
        <taxon>Dothideomycetes</taxon>
        <taxon>Pleosporomycetidae</taxon>
        <taxon>Pleosporales</taxon>
        <taxon>Pleosporineae</taxon>
        <taxon>Didymellaceae</taxon>
        <taxon>Didymella</taxon>
    </lineage>
</organism>
<evidence type="ECO:0000256" key="8">
    <source>
        <dbReference type="ARBA" id="ARBA00023163"/>
    </source>
</evidence>
<dbReference type="PANTHER" id="PTHR31576:SF2">
    <property type="entry name" value="TATA BOX-BINDING PROTEIN-ASSOCIATED FACTOR RNA POLYMERASE I SUBUNIT B"/>
    <property type="match status" value="1"/>
</dbReference>
<feature type="domain" description="Rrn7/TAF1B N-terminal cyclin" evidence="12">
    <location>
        <begin position="87"/>
        <end position="217"/>
    </location>
</feature>
<dbReference type="GO" id="GO:0001164">
    <property type="term" value="F:RNA polymerase I core promoter sequence-specific DNA binding"/>
    <property type="evidence" value="ECO:0007669"/>
    <property type="project" value="InterPro"/>
</dbReference>